<accession>A0A1I6VGP4</accession>
<evidence type="ECO:0000313" key="3">
    <source>
        <dbReference type="EMBL" id="SFT12825.1"/>
    </source>
</evidence>
<evidence type="ECO:0000256" key="2">
    <source>
        <dbReference type="SAM" id="MobiDB-lite"/>
    </source>
</evidence>
<dbReference type="STRING" id="311180.SAMN04488050_11155"/>
<dbReference type="EMBL" id="FOZW01000011">
    <property type="protein sequence ID" value="SFT12825.1"/>
    <property type="molecule type" value="Genomic_DNA"/>
</dbReference>
<keyword evidence="4" id="KW-1185">Reference proteome</keyword>
<evidence type="ECO:0008006" key="5">
    <source>
        <dbReference type="Google" id="ProtNLM"/>
    </source>
</evidence>
<keyword evidence="1" id="KW-0479">Metal-binding</keyword>
<dbReference type="GO" id="GO:0005507">
    <property type="term" value="F:copper ion binding"/>
    <property type="evidence" value="ECO:0007669"/>
    <property type="project" value="InterPro"/>
</dbReference>
<dbReference type="Gene3D" id="2.60.40.420">
    <property type="entry name" value="Cupredoxins - blue copper proteins"/>
    <property type="match status" value="1"/>
</dbReference>
<reference evidence="4" key="1">
    <citation type="submission" date="2016-10" db="EMBL/GenBank/DDBJ databases">
        <authorList>
            <person name="Varghese N."/>
            <person name="Submissions S."/>
        </authorList>
    </citation>
    <scope>NUCLEOTIDE SEQUENCE [LARGE SCALE GENOMIC DNA]</scope>
    <source>
        <strain evidence="4">DSM 26894</strain>
    </source>
</reference>
<feature type="region of interest" description="Disordered" evidence="2">
    <location>
        <begin position="623"/>
        <end position="655"/>
    </location>
</feature>
<evidence type="ECO:0000256" key="1">
    <source>
        <dbReference type="ARBA" id="ARBA00022723"/>
    </source>
</evidence>
<organism evidence="3 4">
    <name type="scientific">Alloyangia pacifica</name>
    <dbReference type="NCBI Taxonomy" id="311180"/>
    <lineage>
        <taxon>Bacteria</taxon>
        <taxon>Pseudomonadati</taxon>
        <taxon>Pseudomonadota</taxon>
        <taxon>Alphaproteobacteria</taxon>
        <taxon>Rhodobacterales</taxon>
        <taxon>Roseobacteraceae</taxon>
        <taxon>Alloyangia</taxon>
    </lineage>
</organism>
<dbReference type="PROSITE" id="PS00080">
    <property type="entry name" value="MULTICOPPER_OXIDASE2"/>
    <property type="match status" value="1"/>
</dbReference>
<gene>
    <name evidence="3" type="ORF">SAMN04488050_11155</name>
</gene>
<sequence>MRFSWDISASSRIMISALLAGIIAVFWIGSARAETDFCTAAKSDFADVAGHGEFRRVVCAEVAALDQVLVYNRFGSYNPFGMIFALTRDLVPLGTEETVGDAPDPTCEDDIGLHMKPEGLSPGNVRLRDCKRARPLTLRANVGDVVHVRLHNYLRKSESDAEVVDYSRTFCRQAGEGDTQWRKLVRAEVSTGSAEAGGTARPGGQDRFVDALCPTDSAASSAELAVLAQGEPGDGAADADWPRTRGVSFVIDGMRPLADPQSGEVHGACVGLGVLEPGEAYVDCYWHAEREGPFFINSVAAPSGGEGDGGSLTHGLFGSLAVEPQTEGLAATAWYRSQVTRAAFDAAWAPAESAVQHARDGALNFEAQGDNGLPVLNLLQALGEDQFELVHNELNAIIRPADAPAFREFTVVFHDELKTFYTRNFEELARFEQLAGVSDGFAINYGASGLGAMILANRKGIGPAADCMECLYEEFFLESWANGDPALLEVYDSDPSNVHHSYLNDPIVFRNYHAGPKETHVFHLHAHQWFTGNDPGRGTYLDSQTVAPRQGFTYNIYDGGLNDYANEPRAPGDGWWAAQGSGNRNRTVGDSIFHCHLYPHFAQGMWSLWRVHDVLEDGSRLLPDGQAEPGLSVSLLKPEERVSRPGSVGGDGRWDGEAEGTPVPALVPLPGLPAPLLPTYTGGSVETQDGGSVEVAEGNAVPGYPFFIAGKPGHRAPQPPLDIARTDDGTDWHDGGLPRHVVEGNSKRKLGVEAHTPLEPADFAEALPGPNRTNMTRREDDLYRATAKMLALGDFSGKLTHAVIDVLENDGEPLEKGAMAFHHDGGSLALADAEGRATEFVSDRGGYLSGPPENPGAKGYFAVNGAPPKPGAPFADPCGAPKGYATIDPNDPDASHPTAPMALIKDPFGENHGEGYADFVPDPAVTGFRRYDVSAVQVDIVTNKAGWHDPQGRINVLTGISDAYKNRGPSAREEPFFFRAYSGDCIEFRHTNELPKELELDDFQVKTPTDTIGQHIHLVKFDVTSADGSGNGFNYEDGTFAADEIALRLCAMLDGAETDAETAAQAAKDQGLMEDWGALCEHEEDHWVPRKKDYWSTKLTDNRARFQTTVQRWFADPILSIEELVDGQPGGNDKSDRTMRTVFTHDHFGPSSIQQHGFYSALVIEPRDMEICPGLKSQDGCMQPVEDMSLATGDETGVGVHKIVQTAGEENELHPDYREFALAVADFALLYDPSDSDSDLAAAAGSIGNGLTLLGAPPSGEEVFGPKGLAKLVCEAQFRNDLGSMDAEGAIVQFCASELEWLASGSLLETNPVPPAVVAAGLIEEADVIDLRRHLGLVRLRAGFGAGFARPVNPPERPESISVDHHDPYLVNYRGEPVPLRIGDTSGEGDAAEAGPEEDPELEETEEDASLFLPGTRSRLWKAASHEEAASEAEDSAKTAFECFEGGDGAGAILGQFGRRDAAGVGPRDESMPLPGVEPDDAFWQTVGEAGHMDSCSIDGQSDAERGDLANVYRSTFDAEKLVEQGGQASGSDVPLALRPHGDPVTPLLETYTGERVQIRLIQGAQEVQHTFNIEGLMWRRNIDQKFPSEAPELDSALPGQTFWQACRDWGRQGIAGQHDRWRKGTLKDDDDTAFWQQHSEMAAVCDNLEGFTTAQEVGISEHFEIPTAPSKYQPEVRVLDEVSGAGDDVPSLDYLYHFGSHDAVWNGAWGLMRVFERLTEGSPDVTKMIERGCPEGEDCTISSSLRQLGEGRPDFAARNRTSAERVSSDLAACPANAPRIESYAVAMPLEDGMSYASWGRKQRDPDGLALVHLPRSLALQWIGGLEGAATELARNLEARRADVENGELTQAEADRLNEADEAAHGGQLSAMLQDLRHAAQPYFRDEPMVIRGNAGDCLSLRVINALGRIEDQAAGSCGSPADGPRDCLGDALMPKIVKLNVEPDWEEGDGDNRPGARHMEQKNLVNVRPSDRLALTAPMSMLTRAERAHLPFGANVTVGVKPGEVHEAEYYLGFLRVDWPLIEALMQPGGPVAPQTGFQNLNAMRVCGQRDLGHADDGDHAPEYPPEVRARANSIFEGTDDQFVVRLRSELPAEVSDLTFEINLLGNLYQGWLDSVNTEGDEAEARPLRAGVLELVAQRSAACFRDLMTIRGLGMQLGAAEESSYPEDTPLHAQPYAFGAVPLKPISDIFNQGSHGLFGAVIVEPQGATYAGRALLDGAQGVYEPQSPLVRVRGAHRGRAGNTVIHFEAPESWPFEQSPKGAFREVVLFYQDGLNLWDTESGNLWEAKDGSRLPIVDNCAICDDSYDLGEKAVSYRSAAFHLRLRQAQGLEVLEQHGDLNAQLFENDFFHHKDSLWSNSIRLWAKPGEEVVFRVIHPGGRARQRAFVTVGHDYDDLFPGFGFPHAALLAPGKAISAALSAPVQPGCSMWADGPRQIFAGGVWGLFDVLDNQGMASCPFLE</sequence>
<dbReference type="RefSeq" id="WP_143015399.1">
    <property type="nucleotide sequence ID" value="NZ_FNCL01000011.1"/>
</dbReference>
<protein>
    <recommendedName>
        <fullName evidence="5">Multicopper oxidase</fullName>
    </recommendedName>
</protein>
<dbReference type="InterPro" id="IPR008972">
    <property type="entry name" value="Cupredoxin"/>
</dbReference>
<evidence type="ECO:0000313" key="4">
    <source>
        <dbReference type="Proteomes" id="UP000199392"/>
    </source>
</evidence>
<dbReference type="OrthoDB" id="345021at2"/>
<name>A0A1I6VGP4_9RHOB</name>
<dbReference type="Proteomes" id="UP000199392">
    <property type="component" value="Unassembled WGS sequence"/>
</dbReference>
<feature type="compositionally biased region" description="Acidic residues" evidence="2">
    <location>
        <begin position="1395"/>
        <end position="1407"/>
    </location>
</feature>
<proteinExistence type="predicted"/>
<feature type="region of interest" description="Disordered" evidence="2">
    <location>
        <begin position="1383"/>
        <end position="1407"/>
    </location>
</feature>
<dbReference type="InterPro" id="IPR002355">
    <property type="entry name" value="Cu_oxidase_Cu_BS"/>
</dbReference>
<dbReference type="SUPFAM" id="SSF49503">
    <property type="entry name" value="Cupredoxins"/>
    <property type="match status" value="1"/>
</dbReference>